<dbReference type="Proteomes" id="UP000288805">
    <property type="component" value="Unassembled WGS sequence"/>
</dbReference>
<dbReference type="SUPFAM" id="SSF54928">
    <property type="entry name" value="RNA-binding domain, RBD"/>
    <property type="match status" value="1"/>
</dbReference>
<evidence type="ECO:0000256" key="1">
    <source>
        <dbReference type="ARBA" id="ARBA00022884"/>
    </source>
</evidence>
<dbReference type="PANTHER" id="PTHR23236:SF22">
    <property type="entry name" value="OS02G0757900 PROTEIN"/>
    <property type="match status" value="1"/>
</dbReference>
<gene>
    <name evidence="4" type="primary">PABN2_7</name>
    <name evidence="4" type="ORF">CK203_100812</name>
</gene>
<dbReference type="Gene3D" id="3.30.70.330">
    <property type="match status" value="1"/>
</dbReference>
<evidence type="ECO:0000313" key="4">
    <source>
        <dbReference type="EMBL" id="RVW23728.1"/>
    </source>
</evidence>
<proteinExistence type="predicted"/>
<dbReference type="GO" id="GO:0003723">
    <property type="term" value="F:RNA binding"/>
    <property type="evidence" value="ECO:0007669"/>
    <property type="project" value="UniProtKB-UniRule"/>
</dbReference>
<feature type="domain" description="RRM" evidence="3">
    <location>
        <begin position="153"/>
        <end position="235"/>
    </location>
</feature>
<accession>A0A438CKN9</accession>
<organism evidence="4 5">
    <name type="scientific">Vitis vinifera</name>
    <name type="common">Grape</name>
    <dbReference type="NCBI Taxonomy" id="29760"/>
    <lineage>
        <taxon>Eukaryota</taxon>
        <taxon>Viridiplantae</taxon>
        <taxon>Streptophyta</taxon>
        <taxon>Embryophyta</taxon>
        <taxon>Tracheophyta</taxon>
        <taxon>Spermatophyta</taxon>
        <taxon>Magnoliopsida</taxon>
        <taxon>eudicotyledons</taxon>
        <taxon>Gunneridae</taxon>
        <taxon>Pentapetalae</taxon>
        <taxon>rosids</taxon>
        <taxon>Vitales</taxon>
        <taxon>Vitaceae</taxon>
        <taxon>Viteae</taxon>
        <taxon>Vitis</taxon>
    </lineage>
</organism>
<dbReference type="Pfam" id="PF00076">
    <property type="entry name" value="RRM_1"/>
    <property type="match status" value="1"/>
</dbReference>
<evidence type="ECO:0000256" key="2">
    <source>
        <dbReference type="PROSITE-ProRule" id="PRU00176"/>
    </source>
</evidence>
<dbReference type="CDD" id="cd12306">
    <property type="entry name" value="RRM_II_PABPs"/>
    <property type="match status" value="1"/>
</dbReference>
<protein>
    <submittedName>
        <fullName evidence="4">Polyadenylate-binding protein 2</fullName>
    </submittedName>
</protein>
<dbReference type="PROSITE" id="PS50102">
    <property type="entry name" value="RRM"/>
    <property type="match status" value="1"/>
</dbReference>
<reference evidence="4 5" key="1">
    <citation type="journal article" date="2018" name="PLoS Genet.">
        <title>Population sequencing reveals clonal diversity and ancestral inbreeding in the grapevine cultivar Chardonnay.</title>
        <authorList>
            <person name="Roach M.J."/>
            <person name="Johnson D.L."/>
            <person name="Bohlmann J."/>
            <person name="van Vuuren H.J."/>
            <person name="Jones S.J."/>
            <person name="Pretorius I.S."/>
            <person name="Schmidt S.A."/>
            <person name="Borneman A.R."/>
        </authorList>
    </citation>
    <scope>NUCLEOTIDE SEQUENCE [LARGE SCALE GENOMIC DNA]</scope>
    <source>
        <strain evidence="5">cv. Chardonnay</strain>
        <tissue evidence="4">Leaf</tissue>
    </source>
</reference>
<dbReference type="AlphaFoldDB" id="A0A438CKN9"/>
<dbReference type="SMART" id="SM00360">
    <property type="entry name" value="RRM"/>
    <property type="match status" value="1"/>
</dbReference>
<evidence type="ECO:0000259" key="3">
    <source>
        <dbReference type="PROSITE" id="PS50102"/>
    </source>
</evidence>
<dbReference type="InterPro" id="IPR012677">
    <property type="entry name" value="Nucleotide-bd_a/b_plait_sf"/>
</dbReference>
<dbReference type="EMBL" id="QGNW01002188">
    <property type="protein sequence ID" value="RVW23728.1"/>
    <property type="molecule type" value="Genomic_DNA"/>
</dbReference>
<keyword evidence="1 2" id="KW-0694">RNA-binding</keyword>
<dbReference type="InterPro" id="IPR035979">
    <property type="entry name" value="RBD_domain_sf"/>
</dbReference>
<dbReference type="InterPro" id="IPR000504">
    <property type="entry name" value="RRM_dom"/>
</dbReference>
<name>A0A438CKN9_VITVI</name>
<dbReference type="PANTHER" id="PTHR23236">
    <property type="entry name" value="EUKARYOTIC TRANSLATION INITIATION FACTOR 4B/4H"/>
    <property type="match status" value="1"/>
</dbReference>
<sequence>MLLFLRVEESSHAIEEALKDQFPVSAESELREECTCDKGVSLVPIPEESAYGWKASLLKRRVKRLFFSSTGRMLQGAWLWPLMVSLSIYLLFGGCSKQLEKVFIKGFEVGRNLIIIALLQLADDTIFFARAKGCYWRSHWCGYCLVLKTVNSSCFLATTLELDLQVDYSCTPEEVQQHFQACGTVNRVTIRSNKYGQPKGYAYVEFLETEAVQEALLLNESELHGRQLKVSAKRTNVPGLKQFRPRRVGFRSRSTHMPPYLCPYGYGKVPRFRMPMRYNPYY</sequence>
<comment type="caution">
    <text evidence="4">The sequence shown here is derived from an EMBL/GenBank/DDBJ whole genome shotgun (WGS) entry which is preliminary data.</text>
</comment>
<evidence type="ECO:0000313" key="5">
    <source>
        <dbReference type="Proteomes" id="UP000288805"/>
    </source>
</evidence>